<evidence type="ECO:0000256" key="3">
    <source>
        <dbReference type="ARBA" id="ARBA00022729"/>
    </source>
</evidence>
<dbReference type="PANTHER" id="PTHR22923">
    <property type="entry name" value="CEREBELLIN-RELATED"/>
    <property type="match status" value="1"/>
</dbReference>
<evidence type="ECO:0000313" key="5">
    <source>
        <dbReference type="Ensembl" id="ENSNMLP00000029968.1"/>
    </source>
</evidence>
<dbReference type="Ensembl" id="ENSNMLT00000033424.1">
    <property type="protein sequence ID" value="ENSNMLP00000029968.1"/>
    <property type="gene ID" value="ENSNMLG00000018957.1"/>
</dbReference>
<dbReference type="InterPro" id="IPR050822">
    <property type="entry name" value="Cerebellin_Synaptic_Org"/>
</dbReference>
<dbReference type="Gene3D" id="2.60.120.40">
    <property type="match status" value="1"/>
</dbReference>
<dbReference type="SMART" id="SM00110">
    <property type="entry name" value="C1Q"/>
    <property type="match status" value="1"/>
</dbReference>
<sequence>FAAVSFERSVQEVEQTPKDKMMLRKLGMKNMTLEDNAEQNKVAFSVGLTNSGGVGPFNVETTLVYKKVFFNLGGAYNPITGIFTAPKKGAYFLRFTGFDSRGNIVSGFTIYHNQKKVLHAGLSPLGRARYYSNAIILEMEQGDVFYMKIPANYYLYDDGHHRCTLTGFLLFPL</sequence>
<name>A0A8C6WT99_9GOBI</name>
<dbReference type="AlphaFoldDB" id="A0A8C6WT99"/>
<accession>A0A8C6WT99</accession>
<dbReference type="PROSITE" id="PS50871">
    <property type="entry name" value="C1Q"/>
    <property type="match status" value="1"/>
</dbReference>
<keyword evidence="3" id="KW-0732">Signal</keyword>
<dbReference type="Pfam" id="PF00386">
    <property type="entry name" value="C1q"/>
    <property type="match status" value="1"/>
</dbReference>
<dbReference type="InterPro" id="IPR008983">
    <property type="entry name" value="Tumour_necrosis_fac-like_dom"/>
</dbReference>
<evidence type="ECO:0000256" key="1">
    <source>
        <dbReference type="ARBA" id="ARBA00004613"/>
    </source>
</evidence>
<dbReference type="InterPro" id="IPR001073">
    <property type="entry name" value="C1q_dom"/>
</dbReference>
<keyword evidence="2" id="KW-0964">Secreted</keyword>
<comment type="subcellular location">
    <subcellularLocation>
        <location evidence="1">Secreted</location>
    </subcellularLocation>
</comment>
<dbReference type="GO" id="GO:0005576">
    <property type="term" value="C:extracellular region"/>
    <property type="evidence" value="ECO:0007669"/>
    <property type="project" value="UniProtKB-SubCell"/>
</dbReference>
<organism evidence="5 6">
    <name type="scientific">Neogobius melanostomus</name>
    <name type="common">round goby</name>
    <dbReference type="NCBI Taxonomy" id="47308"/>
    <lineage>
        <taxon>Eukaryota</taxon>
        <taxon>Metazoa</taxon>
        <taxon>Chordata</taxon>
        <taxon>Craniata</taxon>
        <taxon>Vertebrata</taxon>
        <taxon>Euteleostomi</taxon>
        <taxon>Actinopterygii</taxon>
        <taxon>Neopterygii</taxon>
        <taxon>Teleostei</taxon>
        <taxon>Neoteleostei</taxon>
        <taxon>Acanthomorphata</taxon>
        <taxon>Gobiaria</taxon>
        <taxon>Gobiiformes</taxon>
        <taxon>Gobioidei</taxon>
        <taxon>Gobiidae</taxon>
        <taxon>Benthophilinae</taxon>
        <taxon>Neogobiini</taxon>
        <taxon>Neogobius</taxon>
    </lineage>
</organism>
<feature type="domain" description="C1q" evidence="4">
    <location>
        <begin position="37"/>
        <end position="173"/>
    </location>
</feature>
<dbReference type="PRINTS" id="PR00007">
    <property type="entry name" value="COMPLEMNTC1Q"/>
</dbReference>
<keyword evidence="6" id="KW-1185">Reference proteome</keyword>
<evidence type="ECO:0000256" key="2">
    <source>
        <dbReference type="ARBA" id="ARBA00022525"/>
    </source>
</evidence>
<evidence type="ECO:0000313" key="6">
    <source>
        <dbReference type="Proteomes" id="UP000694523"/>
    </source>
</evidence>
<dbReference type="PANTHER" id="PTHR22923:SF102">
    <property type="entry name" value="CEREBELLIN 13-RELATED"/>
    <property type="match status" value="1"/>
</dbReference>
<dbReference type="SUPFAM" id="SSF49842">
    <property type="entry name" value="TNF-like"/>
    <property type="match status" value="1"/>
</dbReference>
<protein>
    <recommendedName>
        <fullName evidence="4">C1q domain-containing protein</fullName>
    </recommendedName>
</protein>
<reference evidence="5" key="2">
    <citation type="submission" date="2025-09" db="UniProtKB">
        <authorList>
            <consortium name="Ensembl"/>
        </authorList>
    </citation>
    <scope>IDENTIFICATION</scope>
</reference>
<dbReference type="Proteomes" id="UP000694523">
    <property type="component" value="Unplaced"/>
</dbReference>
<reference evidence="5" key="1">
    <citation type="submission" date="2025-08" db="UniProtKB">
        <authorList>
            <consortium name="Ensembl"/>
        </authorList>
    </citation>
    <scope>IDENTIFICATION</scope>
</reference>
<proteinExistence type="predicted"/>
<evidence type="ECO:0000259" key="4">
    <source>
        <dbReference type="PROSITE" id="PS50871"/>
    </source>
</evidence>